<evidence type="ECO:0000256" key="1">
    <source>
        <dbReference type="SAM" id="MobiDB-lite"/>
    </source>
</evidence>
<evidence type="ECO:0000313" key="4">
    <source>
        <dbReference type="Proteomes" id="UP001152803"/>
    </source>
</evidence>
<evidence type="ECO:0000259" key="2">
    <source>
        <dbReference type="PROSITE" id="PS50222"/>
    </source>
</evidence>
<dbReference type="InterPro" id="IPR002048">
    <property type="entry name" value="EF_hand_dom"/>
</dbReference>
<reference evidence="3" key="1">
    <citation type="journal article" date="2023" name="Science">
        <title>Genome structures resolve the early diversification of teleost fishes.</title>
        <authorList>
            <person name="Parey E."/>
            <person name="Louis A."/>
            <person name="Montfort J."/>
            <person name="Bouchez O."/>
            <person name="Roques C."/>
            <person name="Iampietro C."/>
            <person name="Lluch J."/>
            <person name="Castinel A."/>
            <person name="Donnadieu C."/>
            <person name="Desvignes T."/>
            <person name="Floi Bucao C."/>
            <person name="Jouanno E."/>
            <person name="Wen M."/>
            <person name="Mejri S."/>
            <person name="Dirks R."/>
            <person name="Jansen H."/>
            <person name="Henkel C."/>
            <person name="Chen W.J."/>
            <person name="Zahm M."/>
            <person name="Cabau C."/>
            <person name="Klopp C."/>
            <person name="Thompson A.W."/>
            <person name="Robinson-Rechavi M."/>
            <person name="Braasch I."/>
            <person name="Lecointre G."/>
            <person name="Bobe J."/>
            <person name="Postlethwait J.H."/>
            <person name="Berthelot C."/>
            <person name="Roest Crollius H."/>
            <person name="Guiguen Y."/>
        </authorList>
    </citation>
    <scope>NUCLEOTIDE SEQUENCE</scope>
    <source>
        <strain evidence="3">Concon-B</strain>
    </source>
</reference>
<sequence>MLRRRQTGRSIYKSWQLHRREMGGTGGRRGGVSADPFPSPWEAHIRMEVDRDSDGHVSFKDFELAVRRGRDNL</sequence>
<feature type="region of interest" description="Disordered" evidence="1">
    <location>
        <begin position="19"/>
        <end position="39"/>
    </location>
</feature>
<dbReference type="InterPro" id="IPR018247">
    <property type="entry name" value="EF_Hand_1_Ca_BS"/>
</dbReference>
<keyword evidence="4" id="KW-1185">Reference proteome</keyword>
<dbReference type="AlphaFoldDB" id="A0A9Q1I9M9"/>
<feature type="domain" description="EF-hand" evidence="2">
    <location>
        <begin position="48"/>
        <end position="72"/>
    </location>
</feature>
<gene>
    <name evidence="3" type="ORF">COCON_G00016620</name>
</gene>
<dbReference type="OrthoDB" id="26525at2759"/>
<evidence type="ECO:0000313" key="3">
    <source>
        <dbReference type="EMBL" id="KAJ8289003.1"/>
    </source>
</evidence>
<dbReference type="PROSITE" id="PS50222">
    <property type="entry name" value="EF_HAND_2"/>
    <property type="match status" value="1"/>
</dbReference>
<dbReference type="PROSITE" id="PS00018">
    <property type="entry name" value="EF_HAND_1"/>
    <property type="match status" value="1"/>
</dbReference>
<dbReference type="GO" id="GO:0005509">
    <property type="term" value="F:calcium ion binding"/>
    <property type="evidence" value="ECO:0007669"/>
    <property type="project" value="InterPro"/>
</dbReference>
<protein>
    <recommendedName>
        <fullName evidence="2">EF-hand domain-containing protein</fullName>
    </recommendedName>
</protein>
<accession>A0A9Q1I9M9</accession>
<dbReference type="Proteomes" id="UP001152803">
    <property type="component" value="Unassembled WGS sequence"/>
</dbReference>
<proteinExistence type="predicted"/>
<organism evidence="3 4">
    <name type="scientific">Conger conger</name>
    <name type="common">Conger eel</name>
    <name type="synonym">Muraena conger</name>
    <dbReference type="NCBI Taxonomy" id="82655"/>
    <lineage>
        <taxon>Eukaryota</taxon>
        <taxon>Metazoa</taxon>
        <taxon>Chordata</taxon>
        <taxon>Craniata</taxon>
        <taxon>Vertebrata</taxon>
        <taxon>Euteleostomi</taxon>
        <taxon>Actinopterygii</taxon>
        <taxon>Neopterygii</taxon>
        <taxon>Teleostei</taxon>
        <taxon>Anguilliformes</taxon>
        <taxon>Congridae</taxon>
        <taxon>Conger</taxon>
    </lineage>
</organism>
<dbReference type="EMBL" id="JAFJMO010000001">
    <property type="protein sequence ID" value="KAJ8289003.1"/>
    <property type="molecule type" value="Genomic_DNA"/>
</dbReference>
<name>A0A9Q1I9M9_CONCO</name>
<comment type="caution">
    <text evidence="3">The sequence shown here is derived from an EMBL/GenBank/DDBJ whole genome shotgun (WGS) entry which is preliminary data.</text>
</comment>